<dbReference type="PANTHER" id="PTHR38340">
    <property type="entry name" value="S-LAYER PROTEIN"/>
    <property type="match status" value="1"/>
</dbReference>
<dbReference type="Proteomes" id="UP001348149">
    <property type="component" value="Unassembled WGS sequence"/>
</dbReference>
<dbReference type="Gene3D" id="1.10.3130.20">
    <property type="entry name" value="Phycobilisome linker domain"/>
    <property type="match status" value="2"/>
</dbReference>
<organism evidence="6 7">
    <name type="scientific">Mesobacterium hydrothermale</name>
    <dbReference type="NCBI Taxonomy" id="3111907"/>
    <lineage>
        <taxon>Bacteria</taxon>
        <taxon>Pseudomonadati</taxon>
        <taxon>Pseudomonadota</taxon>
        <taxon>Alphaproteobacteria</taxon>
        <taxon>Rhodobacterales</taxon>
        <taxon>Roseobacteraceae</taxon>
        <taxon>Mesobacterium</taxon>
    </lineage>
</organism>
<evidence type="ECO:0000256" key="1">
    <source>
        <dbReference type="ARBA" id="ARBA00004613"/>
    </source>
</evidence>
<feature type="region of interest" description="Disordered" evidence="4">
    <location>
        <begin position="1004"/>
        <end position="1026"/>
    </location>
</feature>
<dbReference type="InterPro" id="IPR018511">
    <property type="entry name" value="Hemolysin-typ_Ca-bd_CS"/>
</dbReference>
<gene>
    <name evidence="6" type="ORF">VK792_04135</name>
</gene>
<dbReference type="SUPFAM" id="SSF51120">
    <property type="entry name" value="beta-Roll"/>
    <property type="match status" value="6"/>
</dbReference>
<feature type="coiled-coil region" evidence="3">
    <location>
        <begin position="18"/>
        <end position="49"/>
    </location>
</feature>
<evidence type="ECO:0000313" key="6">
    <source>
        <dbReference type="EMBL" id="MEC3860463.1"/>
    </source>
</evidence>
<evidence type="ECO:0000256" key="3">
    <source>
        <dbReference type="SAM" id="Coils"/>
    </source>
</evidence>
<comment type="caution">
    <text evidence="6">The sequence shown here is derived from an EMBL/GenBank/DDBJ whole genome shotgun (WGS) entry which is preliminary data.</text>
</comment>
<keyword evidence="7" id="KW-1185">Reference proteome</keyword>
<dbReference type="InterPro" id="IPR025282">
    <property type="entry name" value="DUF4214"/>
</dbReference>
<dbReference type="InterPro" id="IPR050557">
    <property type="entry name" value="RTX_toxin/Mannuronan_C5-epim"/>
</dbReference>
<dbReference type="RefSeq" id="WP_326296089.1">
    <property type="nucleotide sequence ID" value="NZ_JAYLLH010000004.1"/>
</dbReference>
<dbReference type="Pfam" id="PF00353">
    <property type="entry name" value="HemolysinCabind"/>
    <property type="match status" value="10"/>
</dbReference>
<dbReference type="EMBL" id="JAYLLH010000004">
    <property type="protein sequence ID" value="MEC3860463.1"/>
    <property type="molecule type" value="Genomic_DNA"/>
</dbReference>
<protein>
    <submittedName>
        <fullName evidence="6">DUF4214 domain-containing protein</fullName>
    </submittedName>
</protein>
<comment type="subcellular location">
    <subcellularLocation>
        <location evidence="1">Secreted</location>
    </subcellularLocation>
</comment>
<feature type="domain" description="DUF4214" evidence="5">
    <location>
        <begin position="1357"/>
        <end position="1421"/>
    </location>
</feature>
<keyword evidence="2" id="KW-0964">Secreted</keyword>
<feature type="coiled-coil region" evidence="3">
    <location>
        <begin position="97"/>
        <end position="147"/>
    </location>
</feature>
<name>A0ABU6HDC3_9RHOB</name>
<dbReference type="Gene3D" id="2.150.10.10">
    <property type="entry name" value="Serralysin-like metalloprotease, C-terminal"/>
    <property type="match status" value="4"/>
</dbReference>
<dbReference type="Gene3D" id="2.160.20.160">
    <property type="match status" value="1"/>
</dbReference>
<evidence type="ECO:0000256" key="2">
    <source>
        <dbReference type="ARBA" id="ARBA00022525"/>
    </source>
</evidence>
<proteinExistence type="predicted"/>
<feature type="domain" description="DUF4214" evidence="5">
    <location>
        <begin position="1480"/>
        <end position="1545"/>
    </location>
</feature>
<evidence type="ECO:0000259" key="5">
    <source>
        <dbReference type="Pfam" id="PF13946"/>
    </source>
</evidence>
<dbReference type="InterPro" id="IPR038255">
    <property type="entry name" value="PBS_linker_sf"/>
</dbReference>
<evidence type="ECO:0000256" key="4">
    <source>
        <dbReference type="SAM" id="MobiDB-lite"/>
    </source>
</evidence>
<evidence type="ECO:0000313" key="7">
    <source>
        <dbReference type="Proteomes" id="UP001348149"/>
    </source>
</evidence>
<keyword evidence="3" id="KW-0175">Coiled coil</keyword>
<dbReference type="Pfam" id="PF13946">
    <property type="entry name" value="DUF4214"/>
    <property type="match status" value="2"/>
</dbReference>
<dbReference type="PRINTS" id="PR00313">
    <property type="entry name" value="CABNDNGRPT"/>
</dbReference>
<reference evidence="6 7" key="1">
    <citation type="submission" date="2024-01" db="EMBL/GenBank/DDBJ databases">
        <title>Mesobacterium rodlantinim sp. nov., isolated from shallow sea hydrothermal systems off Kueishantao Island.</title>
        <authorList>
            <person name="Su Z."/>
            <person name="Tang K."/>
        </authorList>
    </citation>
    <scope>NUCLEOTIDE SEQUENCE [LARGE SCALE GENOMIC DNA]</scope>
    <source>
        <strain evidence="6 7">TK19101</strain>
    </source>
</reference>
<dbReference type="InterPro" id="IPR001343">
    <property type="entry name" value="Hemolysn_Ca-bd"/>
</dbReference>
<sequence length="1652" mass="174483">MTLVTPQTDGSTTTGREIEDFSLNLVETRENAEDMREKTENAKQVVEAARWSLEQVSEVKDQATEFLSTIKSMKFALKLSSKVGPLKLPSKFVAQVLDKLEDVAVSVRNKARSLEDKIEQGGYVEKLKTAEDKLGEVEDGLKVVEAKLDQYAGNTRAMILAFDLVGSPLDGLENAANSAATPINDILVPINRTYNEIEAKLQGLDDAFAAAEGGAGLFDALADVAKAFGAINSSLGILRKPLQAVQSALAPVEWLLDAVGFLYDITVGPVVDFLLDKLGVTAIFNRIGDAIADLLPDTDVIDAVEARVTDAFNKLTDFIGGWDADMDGYISDITDDVINALGALAPDALRFGDDADNVIHGRAGALDLINGLDGNDTLYGYEAGTDPATVTSGDLFVASAGQDYVYGGAGTDWLLMRGLLADFRISQFSDTAPVVLFDEQGRWDREVAFGIEYFVFNDGVYTPQQLRDLGVLSPAQTNGDDLIIGGDDDDVIAPLLGSDTVNGGPGSDTYLVPLTGTSRNISVELQLPRTDPLGNTHDGSAWDGVDRDYLDSIENVTIETDRSAKLKGSDGNNILISGAGEDFQWGLGGDDMLFGGDNDDVLIGGPGLDRVYGGSGNDILFGGAAVAGRGEYYHGGTGSLDRLSYSTDLNHFNSDVTNDVRSSDLEAVGPLRIDFAAGTVQHMSGDTVLATDQFSGIEYLIASDSADTIAGARDSGDGVRITLDGAQGNDTIHTGDADSVFGGSGSDTVIVTGTGGYYHGGDSGGDDDTLDLRQLGDVRWLFRNGFNAPVDFTAFVDFEVERLGDSNGFKASPDLISIASGRFESFEQVLLGNGNDEFFAAGTARIELFAAGGDDRLVRKNSNDGGAQAFFHGGDGDDYLEFDAIGNEAYGDAGDDRLIINTSFDNVVIDGGTGDDFIRVSRMDGVLHGGDGYDVLSMEDTLNSYRSEADLLVGTAYSYFNNALNNDQAYIEILSLTGIEELIGGDAIRDLFNGSNSGERLVTRGGDDTLNGRGGDDELFGGDGHDRLDGGSGGDLLHGGAGDDTLTGGVFPDEIDTASYSNSRFDGPEGAVTAGDLGAVIVDLQTGTATGAQGNDTLISIENVIGSHADDILRGDELGNALSGGAGNDTLEGRGGNDVLVLGDGDDSADGGAGDDTIIIGLGNAQVDGGTGRDRADFGLVTGSVTFDFASQSYQATLYRDVPVWRDDGTADARVWNGAALTPQDVIEVEPVFADSADDLTRVLPGLDDPDHDLFEVVFRQLPGLYAGQFSNIEEVSAGAGNDRLLGSSGRDWMDGGAGKDLLLGGAVRDISAETTEAKVFRLYQATLDRAPDSGGFYSWVDGIDDGRVTLQQATAAFVNSPEFVNTYGTLDNGSFVDLLYMNVLGREADPGGRDGWVSSLEGGTARGNVVLGFSESAEFKLSTAKSASTYVTARDAGDWVDEVFRLYQATLDRLPDFGGLKSWTDRLAAGESFDTAVAGFTGSPEFQTTYGNLDNRDFVTLLYNNVLDRAPDSGGLTSWLDRMATGTTRTEVLVGFSESPESRANSEAPLRAYMSAQTGDTMSGGIGNDILAGEISSDQFVWHAADLGRDVVMSLDLWDTLSFLDFGYGSAADARAHMIQTGQDVLFADQGVVVAFADMSLATLDQVSILV</sequence>
<dbReference type="PROSITE" id="PS00330">
    <property type="entry name" value="HEMOLYSIN_CALCIUM"/>
    <property type="match status" value="3"/>
</dbReference>
<dbReference type="PANTHER" id="PTHR38340:SF1">
    <property type="entry name" value="S-LAYER PROTEIN"/>
    <property type="match status" value="1"/>
</dbReference>
<accession>A0ABU6HDC3</accession>
<dbReference type="InterPro" id="IPR011049">
    <property type="entry name" value="Serralysin-like_metalloprot_C"/>
</dbReference>